<dbReference type="EMBL" id="GL983415">
    <property type="protein sequence ID" value="EGR33620.1"/>
    <property type="molecule type" value="Genomic_DNA"/>
</dbReference>
<dbReference type="GO" id="GO:0004673">
    <property type="term" value="F:protein histidine kinase activity"/>
    <property type="evidence" value="ECO:0007669"/>
    <property type="project" value="UniProtKB-EC"/>
</dbReference>
<dbReference type="EC" id="2.7.11.1" evidence="3"/>
<accession>G0QMC6</accession>
<dbReference type="InterPro" id="IPR016098">
    <property type="entry name" value="CAP/MinC_C"/>
</dbReference>
<proteinExistence type="inferred from homology"/>
<dbReference type="Proteomes" id="UP000008983">
    <property type="component" value="Unassembled WGS sequence"/>
</dbReference>
<dbReference type="GO" id="GO:0004674">
    <property type="term" value="F:protein serine/threonine kinase activity"/>
    <property type="evidence" value="ECO:0007669"/>
    <property type="project" value="UniProtKB-EC"/>
</dbReference>
<dbReference type="eggNOG" id="KOG4416">
    <property type="taxonomic scope" value="Eukaryota"/>
</dbReference>
<name>G0QMC6_ICHMU</name>
<dbReference type="STRING" id="857967.G0QMC6"/>
<dbReference type="EC" id="2.7.13.3" evidence="3"/>
<dbReference type="InterPro" id="IPR012945">
    <property type="entry name" value="Tubulin-bd_cofactor_C_dom"/>
</dbReference>
<dbReference type="PROSITE" id="PS51329">
    <property type="entry name" value="C_CAP_COFACTOR_C"/>
    <property type="match status" value="1"/>
</dbReference>
<protein>
    <submittedName>
        <fullName evidence="3">Tubulin-specific chaperone c, putative</fullName>
        <ecNumber evidence="3">2.7.11.1</ecNumber>
        <ecNumber evidence="3">2.7.13.3</ecNumber>
    </submittedName>
</protein>
<keyword evidence="4" id="KW-1185">Reference proteome</keyword>
<dbReference type="OrthoDB" id="427777at2759"/>
<dbReference type="Gene3D" id="2.160.20.70">
    <property type="match status" value="1"/>
</dbReference>
<dbReference type="OMA" id="YASTICG"/>
<dbReference type="InterPro" id="IPR036223">
    <property type="entry name" value="CAP_C_sf"/>
</dbReference>
<organism evidence="3 4">
    <name type="scientific">Ichthyophthirius multifiliis</name>
    <name type="common">White spot disease agent</name>
    <name type="synonym">Ich</name>
    <dbReference type="NCBI Taxonomy" id="5932"/>
    <lineage>
        <taxon>Eukaryota</taxon>
        <taxon>Sar</taxon>
        <taxon>Alveolata</taxon>
        <taxon>Ciliophora</taxon>
        <taxon>Intramacronucleata</taxon>
        <taxon>Oligohymenophorea</taxon>
        <taxon>Hymenostomatida</taxon>
        <taxon>Ophryoglenina</taxon>
        <taxon>Ichthyophthirius</taxon>
    </lineage>
</organism>
<reference evidence="3 4" key="1">
    <citation type="submission" date="2011-07" db="EMBL/GenBank/DDBJ databases">
        <authorList>
            <person name="Coyne R."/>
            <person name="Brami D."/>
            <person name="Johnson J."/>
            <person name="Hostetler J."/>
            <person name="Hannick L."/>
            <person name="Clark T."/>
            <person name="Cassidy-Hanley D."/>
            <person name="Inman J."/>
        </authorList>
    </citation>
    <scope>NUCLEOTIDE SEQUENCE [LARGE SCALE GENOMIC DNA]</scope>
    <source>
        <strain evidence="3 4">G5</strain>
    </source>
</reference>
<dbReference type="PANTHER" id="PTHR16052:SF0">
    <property type="entry name" value="TBCC DOMAIN-CONTAINING PROTEIN 1"/>
    <property type="match status" value="1"/>
</dbReference>
<dbReference type="GeneID" id="14909816"/>
<dbReference type="Pfam" id="PF07986">
    <property type="entry name" value="TBCC"/>
    <property type="match status" value="1"/>
</dbReference>
<evidence type="ECO:0000313" key="3">
    <source>
        <dbReference type="EMBL" id="EGR33620.1"/>
    </source>
</evidence>
<evidence type="ECO:0000313" key="4">
    <source>
        <dbReference type="Proteomes" id="UP000008983"/>
    </source>
</evidence>
<dbReference type="InParanoid" id="G0QMC6"/>
<dbReference type="RefSeq" id="XP_004037606.1">
    <property type="nucleotide sequence ID" value="XM_004037558.1"/>
</dbReference>
<keyword evidence="3" id="KW-0808">Transferase</keyword>
<comment type="similarity">
    <text evidence="1">Belongs to the TBCC family.</text>
</comment>
<dbReference type="InterPro" id="IPR017901">
    <property type="entry name" value="C-CAP_CF_C-like"/>
</dbReference>
<dbReference type="SUPFAM" id="SSF69340">
    <property type="entry name" value="C-terminal domain of adenylylcyclase associated protein"/>
    <property type="match status" value="1"/>
</dbReference>
<evidence type="ECO:0000256" key="1">
    <source>
        <dbReference type="ARBA" id="ARBA00008848"/>
    </source>
</evidence>
<feature type="domain" description="C-CAP/cofactor C-like" evidence="2">
    <location>
        <begin position="93"/>
        <end position="242"/>
    </location>
</feature>
<sequence>MSHNFSPLNSPRSKTTRTTTQFNSEYQQAIFYIRYNIKTILRLVSNDLNNEDCMISSKDLSILQIILRPEIQKGKNNNNKINLSQYSQLFNNPQQKISAKVLSEYLTNTLSMNETQDNIVYIQGLTKSVMCKDEKSCENQDLRIVNCEDSYLYIDSYVYNLSISNCINMNIFVSAVQKICTIDKCENVNIVVASSFIRIGNTIDSTIHYYGSFNPVLYGDNRSINLAPHNGNYIELLEKVKLAKIPVCYKNCQMFQSPFVMNQNQCLGYQIMSLKDFFCINLPLQFRVIPYQYLVSFENVLNLEKQIQELKNNYQNNNNNKVVLPILAPNEYREHIIQRFQKYQELQNNIINCGLNENQQKLLQDAIQGYFREWMVQTGQIKPISDLVKMINQD</sequence>
<dbReference type="AlphaFoldDB" id="G0QMC6"/>
<gene>
    <name evidence="3" type="ORF">IMG5_047660</name>
</gene>
<dbReference type="InterPro" id="IPR039589">
    <property type="entry name" value="TBCC1"/>
</dbReference>
<evidence type="ECO:0000259" key="2">
    <source>
        <dbReference type="PROSITE" id="PS51329"/>
    </source>
</evidence>
<dbReference type="PANTHER" id="PTHR16052">
    <property type="entry name" value="TBCC DOMAIN-CONTAINING PROTEIN 1"/>
    <property type="match status" value="1"/>
</dbReference>